<name>A0ABP0ZJL0_9ASCO</name>
<dbReference type="PIRSF" id="PIRSF005992">
    <property type="entry name" value="Clathrin_mu"/>
    <property type="match status" value="1"/>
</dbReference>
<feature type="domain" description="MHD" evidence="8">
    <location>
        <begin position="199"/>
        <end position="456"/>
    </location>
</feature>
<keyword evidence="5" id="KW-0168">Coated pit</keyword>
<dbReference type="Gene3D" id="2.60.40.1170">
    <property type="entry name" value="Mu homology domain, subdomain B"/>
    <property type="match status" value="2"/>
</dbReference>
<keyword evidence="3 7" id="KW-0653">Protein transport</keyword>
<comment type="subcellular location">
    <subcellularLocation>
        <location evidence="6">Membrane</location>
        <location evidence="6">Coated pit</location>
    </subcellularLocation>
</comment>
<evidence type="ECO:0000256" key="5">
    <source>
        <dbReference type="ARBA" id="ARBA00023176"/>
    </source>
</evidence>
<evidence type="ECO:0000256" key="4">
    <source>
        <dbReference type="ARBA" id="ARBA00023136"/>
    </source>
</evidence>
<evidence type="ECO:0000256" key="1">
    <source>
        <dbReference type="ARBA" id="ARBA00022448"/>
    </source>
</evidence>
<dbReference type="EMBL" id="OZ022407">
    <property type="protein sequence ID" value="CAK9438333.1"/>
    <property type="molecule type" value="Genomic_DNA"/>
</dbReference>
<dbReference type="PRINTS" id="PR00314">
    <property type="entry name" value="CLATHRINADPT"/>
</dbReference>
<protein>
    <recommendedName>
        <fullName evidence="8">MHD domain-containing protein</fullName>
    </recommendedName>
</protein>
<sequence length="457" mass="52328">MITAVFLYDSKGDILISKVYKDDIKRSIADVFRIQVINQVSSGRASREHRTPVLTLGSTSFIYIKSGNVWICAVTRSNQDCAAVLEFLYKLEALLCTVLWDDLKKSPTKSDKPALTDASVVNHFPLCYDILTEVCDYGYPINLDLEYVKKYTMGTKSSDMNIFKRVQAKRTASSSKVNVSPVPNNENVTWRSENIKYRRNEIFVNVEERINVLMNAQSEILRSYVAGSIQMKTRLSGMPHCRFGFNPNTVLLSSSQVEYDQRDRLVVLEDTKFHQCVELSAFDHDRSIQFIPPDGEFQMMSYIVNQDVNIPFKVFPSVQEIGNRVIYKIRMRSLYPSKNSATGIKISIPVPICVGTPEFFTTGGKAKFEIQENCIVWKFNKISGDQEYAFNAEVTVDPTSEVFAQWNRPPITMDFEIDTYSSSALTVRYLKVQERGNYKSVKWVRYKTKAGSYEIRY</sequence>
<dbReference type="GeneID" id="92207753"/>
<evidence type="ECO:0000313" key="10">
    <source>
        <dbReference type="Proteomes" id="UP001497383"/>
    </source>
</evidence>
<dbReference type="PROSITE" id="PS51072">
    <property type="entry name" value="MHD"/>
    <property type="match status" value="1"/>
</dbReference>
<dbReference type="InterPro" id="IPR036168">
    <property type="entry name" value="AP2_Mu_C_sf"/>
</dbReference>
<dbReference type="InterPro" id="IPR043532">
    <property type="entry name" value="AP2_Mu_N"/>
</dbReference>
<keyword evidence="2" id="KW-0254">Endocytosis</keyword>
<keyword evidence="4" id="KW-0472">Membrane</keyword>
<dbReference type="InterPro" id="IPR043512">
    <property type="entry name" value="Mu2_C"/>
</dbReference>
<dbReference type="SUPFAM" id="SSF64356">
    <property type="entry name" value="SNARE-like"/>
    <property type="match status" value="1"/>
</dbReference>
<dbReference type="Proteomes" id="UP001497383">
    <property type="component" value="Chromosome 3"/>
</dbReference>
<evidence type="ECO:0000256" key="3">
    <source>
        <dbReference type="ARBA" id="ARBA00022927"/>
    </source>
</evidence>
<dbReference type="InterPro" id="IPR050431">
    <property type="entry name" value="Adaptor_comp_med_subunit"/>
</dbReference>
<keyword evidence="10" id="KW-1185">Reference proteome</keyword>
<dbReference type="CDD" id="cd14836">
    <property type="entry name" value="AP2_Mu_N"/>
    <property type="match status" value="1"/>
</dbReference>
<reference evidence="9 10" key="1">
    <citation type="submission" date="2024-03" db="EMBL/GenBank/DDBJ databases">
        <authorList>
            <person name="Brejova B."/>
        </authorList>
    </citation>
    <scope>NUCLEOTIDE SEQUENCE [LARGE SCALE GENOMIC DNA]</scope>
    <source>
        <strain evidence="9 10">CBS 14171</strain>
    </source>
</reference>
<accession>A0ABP0ZJL0</accession>
<organism evidence="9 10">
    <name type="scientific">Lodderomyces beijingensis</name>
    <dbReference type="NCBI Taxonomy" id="1775926"/>
    <lineage>
        <taxon>Eukaryota</taxon>
        <taxon>Fungi</taxon>
        <taxon>Dikarya</taxon>
        <taxon>Ascomycota</taxon>
        <taxon>Saccharomycotina</taxon>
        <taxon>Pichiomycetes</taxon>
        <taxon>Debaryomycetaceae</taxon>
        <taxon>Candida/Lodderomyces clade</taxon>
        <taxon>Lodderomyces</taxon>
    </lineage>
</organism>
<dbReference type="PANTHER" id="PTHR10529">
    <property type="entry name" value="AP COMPLEX SUBUNIT MU"/>
    <property type="match status" value="1"/>
</dbReference>
<keyword evidence="1 7" id="KW-0813">Transport</keyword>
<dbReference type="InterPro" id="IPR001392">
    <property type="entry name" value="Clathrin_mu"/>
</dbReference>
<dbReference type="Gene3D" id="3.30.450.60">
    <property type="match status" value="1"/>
</dbReference>
<proteinExistence type="inferred from homology"/>
<dbReference type="CDD" id="cd09251">
    <property type="entry name" value="AP-2_Mu2_Cterm"/>
    <property type="match status" value="1"/>
</dbReference>
<dbReference type="SUPFAM" id="SSF49447">
    <property type="entry name" value="Second domain of Mu2 adaptin subunit (ap50) of ap2 adaptor"/>
    <property type="match status" value="1"/>
</dbReference>
<evidence type="ECO:0000256" key="6">
    <source>
        <dbReference type="ARBA" id="ARBA00037878"/>
    </source>
</evidence>
<evidence type="ECO:0000313" key="9">
    <source>
        <dbReference type="EMBL" id="CAK9438333.1"/>
    </source>
</evidence>
<dbReference type="InterPro" id="IPR028565">
    <property type="entry name" value="MHD"/>
</dbReference>
<comment type="similarity">
    <text evidence="7">Belongs to the adaptor complexes medium subunit family.</text>
</comment>
<dbReference type="RefSeq" id="XP_066829495.1">
    <property type="nucleotide sequence ID" value="XM_066972569.1"/>
</dbReference>
<dbReference type="InterPro" id="IPR011012">
    <property type="entry name" value="Longin-like_dom_sf"/>
</dbReference>
<gene>
    <name evidence="9" type="ORF">LODBEIA_P25570</name>
</gene>
<evidence type="ECO:0000256" key="7">
    <source>
        <dbReference type="PIRNR" id="PIRNR005992"/>
    </source>
</evidence>
<evidence type="ECO:0000259" key="8">
    <source>
        <dbReference type="PROSITE" id="PS51072"/>
    </source>
</evidence>
<evidence type="ECO:0000256" key="2">
    <source>
        <dbReference type="ARBA" id="ARBA00022583"/>
    </source>
</evidence>
<dbReference type="Pfam" id="PF00928">
    <property type="entry name" value="Adap_comp_sub"/>
    <property type="match status" value="1"/>
</dbReference>